<sequence length="129" mass="13183">MEIEFQAVAVAAAAAFLFAVAYHTAVSRRLAPPPGAEAGAAPRPWKILAFEPVRILVVACVVAGLSAGLGIADAAGALGLALAVWAGFPLVLLSGSVVWSGLPWRHAAVQAGNWLGRLLVIAVIVGLWP</sequence>
<dbReference type="OrthoDB" id="3635446at2"/>
<keyword evidence="1" id="KW-0812">Transmembrane</keyword>
<evidence type="ECO:0000256" key="1">
    <source>
        <dbReference type="SAM" id="Phobius"/>
    </source>
</evidence>
<feature type="transmembrane region" description="Helical" evidence="1">
    <location>
        <begin position="79"/>
        <end position="99"/>
    </location>
</feature>
<keyword evidence="1" id="KW-0472">Membrane</keyword>
<reference evidence="2 3" key="1">
    <citation type="submission" date="2018-03" db="EMBL/GenBank/DDBJ databases">
        <title>Genomic Encyclopedia of Archaeal and Bacterial Type Strains, Phase II (KMG-II): from individual species to whole genera.</title>
        <authorList>
            <person name="Goeker M."/>
        </authorList>
    </citation>
    <scope>NUCLEOTIDE SEQUENCE [LARGE SCALE GENOMIC DNA]</scope>
    <source>
        <strain evidence="2 3">DSM 45601</strain>
    </source>
</reference>
<comment type="caution">
    <text evidence="2">The sequence shown here is derived from an EMBL/GenBank/DDBJ whole genome shotgun (WGS) entry which is preliminary data.</text>
</comment>
<name>A0A2T0QF49_9ACTN</name>
<evidence type="ECO:0000313" key="2">
    <source>
        <dbReference type="EMBL" id="PRY02473.1"/>
    </source>
</evidence>
<feature type="transmembrane region" description="Helical" evidence="1">
    <location>
        <begin position="111"/>
        <end position="128"/>
    </location>
</feature>
<keyword evidence="1" id="KW-1133">Transmembrane helix</keyword>
<dbReference type="Pfam" id="PF08570">
    <property type="entry name" value="DUF1761"/>
    <property type="match status" value="1"/>
</dbReference>
<dbReference type="InterPro" id="IPR013879">
    <property type="entry name" value="DUF1761"/>
</dbReference>
<proteinExistence type="predicted"/>
<keyword evidence="3" id="KW-1185">Reference proteome</keyword>
<organism evidence="2 3">
    <name type="scientific">Allonocardiopsis opalescens</name>
    <dbReference type="NCBI Taxonomy" id="1144618"/>
    <lineage>
        <taxon>Bacteria</taxon>
        <taxon>Bacillati</taxon>
        <taxon>Actinomycetota</taxon>
        <taxon>Actinomycetes</taxon>
        <taxon>Streptosporangiales</taxon>
        <taxon>Allonocardiopsis</taxon>
    </lineage>
</organism>
<accession>A0A2T0QF49</accession>
<gene>
    <name evidence="2" type="ORF">CLV72_1011075</name>
</gene>
<dbReference type="AlphaFoldDB" id="A0A2T0QF49"/>
<dbReference type="EMBL" id="PVZC01000001">
    <property type="protein sequence ID" value="PRY02473.1"/>
    <property type="molecule type" value="Genomic_DNA"/>
</dbReference>
<feature type="transmembrane region" description="Helical" evidence="1">
    <location>
        <begin position="54"/>
        <end position="72"/>
    </location>
</feature>
<dbReference type="RefSeq" id="WP_106240119.1">
    <property type="nucleotide sequence ID" value="NZ_PVZC01000001.1"/>
</dbReference>
<dbReference type="Proteomes" id="UP000237846">
    <property type="component" value="Unassembled WGS sequence"/>
</dbReference>
<protein>
    <submittedName>
        <fullName evidence="2">Uncharacterized protein DUF1761</fullName>
    </submittedName>
</protein>
<evidence type="ECO:0000313" key="3">
    <source>
        <dbReference type="Proteomes" id="UP000237846"/>
    </source>
</evidence>